<proteinExistence type="inferred from homology"/>
<evidence type="ECO:0000259" key="12">
    <source>
        <dbReference type="Pfam" id="PF21570"/>
    </source>
</evidence>
<dbReference type="STRING" id="593750.Metfor_0869"/>
<evidence type="ECO:0000256" key="6">
    <source>
        <dbReference type="ARBA" id="ARBA00056756"/>
    </source>
</evidence>
<protein>
    <recommendedName>
        <fullName evidence="9">Ornithine cyclodeaminase</fullName>
        <ecNumber evidence="8">4.3.1.12</ecNumber>
    </recommendedName>
    <alternativeName>
        <fullName evidence="10">Archaeal ornithine cyclodeaminase</fullName>
    </alternativeName>
</protein>
<dbReference type="Gene3D" id="3.40.50.10690">
    <property type="entry name" value="putative lor/sdh protein like domains"/>
    <property type="match status" value="1"/>
</dbReference>
<dbReference type="NCBIfam" id="TIGR00300">
    <property type="entry name" value="TIGR00300 family protein"/>
    <property type="match status" value="1"/>
</dbReference>
<dbReference type="EC" id="4.3.1.12" evidence="8"/>
<dbReference type="EMBL" id="CP003167">
    <property type="protein sequence ID" value="AGB01925.1"/>
    <property type="molecule type" value="Genomic_DNA"/>
</dbReference>
<comment type="cofactor">
    <cofactor evidence="1">
        <name>NAD(+)</name>
        <dbReference type="ChEBI" id="CHEBI:57540"/>
    </cofactor>
</comment>
<sequence>MGDPVIPACLGQIGFPWRKGIGGVPFAGEFCIILDNLVSFMVAVTEEIEFQGHIIDSSILPKALDTIIDMKGSFEILRLDVGKKKKDESYCRILVRGPSKLFAELENQGALLPRTEVKTRAAPRDGVLPDNFYGTTPHPTRVFLKGRWREVKDIEMDCIIVIDKGKPVCRRQGIVRKGDRIVTGFAGVKVEPPQRSRSPANIFGFMSSTVSPEKPVNAMIKDLAREMKKIHDRNGSIIHVMGTAMAHTGADKALQDLIGLGYVQALFTGNGFAVMDVEKQLFGTTLGMDGRTGRVLMSGYKSHLIAINEIRKAGSIRKAVDKGVLKSGVLFDCVTKKIPFVIGGSLRDDGPLPDTISDVMRAQDEMRTFVRKADMCIICASMLHGIAVGNMLPSRVKTIAVDINPYVVTRLQDRGTTHALGLVTDPAIMLPRLVREIQFLESGIPE</sequence>
<dbReference type="InParanoid" id="L0HD17"/>
<evidence type="ECO:0000256" key="5">
    <source>
        <dbReference type="ARBA" id="ARBA00052109"/>
    </source>
</evidence>
<dbReference type="Pfam" id="PF21571">
    <property type="entry name" value="ArgZ-like_C_1st"/>
    <property type="match status" value="1"/>
</dbReference>
<dbReference type="HOGENOM" id="CLU_056125_0_0_2"/>
<evidence type="ECO:0000313" key="15">
    <source>
        <dbReference type="Proteomes" id="UP000010824"/>
    </source>
</evidence>
<organism evidence="14 15">
    <name type="scientific">Methanoregula formicica (strain DSM 22288 / NBRC 105244 / SMSP)</name>
    <dbReference type="NCBI Taxonomy" id="593750"/>
    <lineage>
        <taxon>Archaea</taxon>
        <taxon>Methanobacteriati</taxon>
        <taxon>Methanobacteriota</taxon>
        <taxon>Stenosarchaea group</taxon>
        <taxon>Methanomicrobia</taxon>
        <taxon>Methanomicrobiales</taxon>
        <taxon>Methanoregulaceae</taxon>
        <taxon>Methanoregula</taxon>
    </lineage>
</organism>
<dbReference type="eggNOG" id="arCOG04422">
    <property type="taxonomic scope" value="Archaea"/>
</dbReference>
<evidence type="ECO:0000256" key="9">
    <source>
        <dbReference type="ARBA" id="ARBA00072993"/>
    </source>
</evidence>
<evidence type="ECO:0000256" key="2">
    <source>
        <dbReference type="ARBA" id="ARBA00022741"/>
    </source>
</evidence>
<evidence type="ECO:0000256" key="4">
    <source>
        <dbReference type="ARBA" id="ARBA00023239"/>
    </source>
</evidence>
<dbReference type="InterPro" id="IPR005239">
    <property type="entry name" value="ArgZ/ArgE-like"/>
</dbReference>
<keyword evidence="15" id="KW-1185">Reference proteome</keyword>
<dbReference type="Pfam" id="PF21570">
    <property type="entry name" value="ArgZ-like_C_2nd"/>
    <property type="match status" value="1"/>
</dbReference>
<gene>
    <name evidence="14" type="ordered locus">Metfor_0869</name>
</gene>
<evidence type="ECO:0000256" key="7">
    <source>
        <dbReference type="ARBA" id="ARBA00061348"/>
    </source>
</evidence>
<evidence type="ECO:0000259" key="13">
    <source>
        <dbReference type="Pfam" id="PF21571"/>
    </source>
</evidence>
<reference evidence="15" key="1">
    <citation type="submission" date="2011-12" db="EMBL/GenBank/DDBJ databases">
        <title>Complete sequence of Methanoregula formicicum SMSP.</title>
        <authorList>
            <person name="Lucas S."/>
            <person name="Han J."/>
            <person name="Lapidus A."/>
            <person name="Cheng J.-F."/>
            <person name="Goodwin L."/>
            <person name="Pitluck S."/>
            <person name="Peters L."/>
            <person name="Ovchinnikova G."/>
            <person name="Teshima H."/>
            <person name="Detter J.C."/>
            <person name="Han C."/>
            <person name="Tapia R."/>
            <person name="Land M."/>
            <person name="Hauser L."/>
            <person name="Kyrpides N."/>
            <person name="Ivanova N."/>
            <person name="Pagani I."/>
            <person name="Imachi H."/>
            <person name="Tamaki H."/>
            <person name="Sekiguchi Y."/>
            <person name="Kamagata Y."/>
            <person name="Cadillo-Quiroz H."/>
            <person name="Zinder S."/>
            <person name="Liu W.-T."/>
            <person name="Woyke T."/>
        </authorList>
    </citation>
    <scope>NUCLEOTIDE SEQUENCE [LARGE SCALE GENOMIC DNA]</scope>
    <source>
        <strain evidence="15">DSM 22288 / NBRC 105244 / SMSP</strain>
    </source>
</reference>
<comment type="similarity">
    <text evidence="7">Belongs to the AgrE/ArgZ ornithine cyclodeaminase family.</text>
</comment>
<evidence type="ECO:0000256" key="3">
    <source>
        <dbReference type="ARBA" id="ARBA00023027"/>
    </source>
</evidence>
<dbReference type="InterPro" id="IPR007545">
    <property type="entry name" value="LOR/SDH_bifunc_enz_cons_dom"/>
</dbReference>
<feature type="domain" description="Arginine dihydrolase ArgZ/ArgE-like C-terminal first subdomain" evidence="13">
    <location>
        <begin position="139"/>
        <end position="220"/>
    </location>
</feature>
<dbReference type="GO" id="GO:0008473">
    <property type="term" value="F:ornithine cyclodeaminase activity"/>
    <property type="evidence" value="ECO:0007669"/>
    <property type="project" value="UniProtKB-EC"/>
</dbReference>
<dbReference type="GO" id="GO:0000166">
    <property type="term" value="F:nucleotide binding"/>
    <property type="evidence" value="ECO:0007669"/>
    <property type="project" value="UniProtKB-KW"/>
</dbReference>
<dbReference type="Proteomes" id="UP000010824">
    <property type="component" value="Chromosome"/>
</dbReference>
<dbReference type="Gene3D" id="2.40.420.10">
    <property type="entry name" value="conserved putative lor/sdh protein from methanococcus maripaludis s2 domain"/>
    <property type="match status" value="1"/>
</dbReference>
<feature type="domain" description="Arginine dihydrolase ArgZ/ArgE-like C-terminal second subdomain" evidence="12">
    <location>
        <begin position="221"/>
        <end position="433"/>
    </location>
</feature>
<keyword evidence="4" id="KW-0456">Lyase</keyword>
<feature type="domain" description="LOR/SDH bifunctional enzyme conserved" evidence="11">
    <location>
        <begin position="46"/>
        <end position="138"/>
    </location>
</feature>
<comment type="catalytic activity">
    <reaction evidence="5">
        <text>L-ornithine = L-proline + NH4(+)</text>
        <dbReference type="Rhea" id="RHEA:24368"/>
        <dbReference type="ChEBI" id="CHEBI:28938"/>
        <dbReference type="ChEBI" id="CHEBI:46911"/>
        <dbReference type="ChEBI" id="CHEBI:60039"/>
        <dbReference type="EC" id="4.3.1.12"/>
    </reaction>
</comment>
<evidence type="ECO:0000256" key="1">
    <source>
        <dbReference type="ARBA" id="ARBA00001911"/>
    </source>
</evidence>
<keyword evidence="2" id="KW-0547">Nucleotide-binding</keyword>
<dbReference type="CDD" id="cd12144">
    <property type="entry name" value="SDH_N_domain"/>
    <property type="match status" value="1"/>
</dbReference>
<evidence type="ECO:0000256" key="8">
    <source>
        <dbReference type="ARBA" id="ARBA00066346"/>
    </source>
</evidence>
<keyword evidence="3" id="KW-0520">NAD</keyword>
<dbReference type="AlphaFoldDB" id="L0HD17"/>
<reference evidence="14 15" key="2">
    <citation type="journal article" date="2014" name="Genome Announc.">
        <title>Complete Genome Sequence of Methanoregula formicica SMSPT, a Mesophilic Hydrogenotrophic Methanogen Isolated from a Methanogenic Upflow Anaerobic Sludge Blanket Reactor.</title>
        <authorList>
            <person name="Yamamoto K."/>
            <person name="Tamaki H."/>
            <person name="Cadillo-Quiroz H."/>
            <person name="Imachi H."/>
            <person name="Kyrpides N."/>
            <person name="Woyke T."/>
            <person name="Goodwin L."/>
            <person name="Zinder S.H."/>
            <person name="Kamagata Y."/>
            <person name="Liu W.T."/>
        </authorList>
    </citation>
    <scope>NUCLEOTIDE SEQUENCE [LARGE SCALE GENOMIC DNA]</scope>
    <source>
        <strain evidence="15">DSM 22288 / NBRC 105244 / SMSP</strain>
    </source>
</reference>
<evidence type="ECO:0000313" key="14">
    <source>
        <dbReference type="EMBL" id="AGB01925.1"/>
    </source>
</evidence>
<evidence type="ECO:0000256" key="10">
    <source>
        <dbReference type="ARBA" id="ARBA00081581"/>
    </source>
</evidence>
<dbReference type="KEGG" id="mfo:Metfor_0869"/>
<dbReference type="InterPro" id="IPR048963">
    <property type="entry name" value="ArgZ/ArgE-like_C_2nd"/>
</dbReference>
<accession>L0HD17</accession>
<dbReference type="InterPro" id="IPR048964">
    <property type="entry name" value="ArgZ/ArgE-like_C_1st"/>
</dbReference>
<comment type="function">
    <text evidence="6">Catalyzes the conversion of ornithine to proline, with the release of ammonia.</text>
</comment>
<name>L0HD17_METFS</name>
<evidence type="ECO:0000259" key="11">
    <source>
        <dbReference type="Pfam" id="PF04455"/>
    </source>
</evidence>
<dbReference type="Pfam" id="PF04455">
    <property type="entry name" value="Saccharop_dh_N"/>
    <property type="match status" value="1"/>
</dbReference>